<organism evidence="1 2">
    <name type="scientific">Xenorhabdus budapestensis</name>
    <dbReference type="NCBI Taxonomy" id="290110"/>
    <lineage>
        <taxon>Bacteria</taxon>
        <taxon>Pseudomonadati</taxon>
        <taxon>Pseudomonadota</taxon>
        <taxon>Gammaproteobacteria</taxon>
        <taxon>Enterobacterales</taxon>
        <taxon>Morganellaceae</taxon>
        <taxon>Xenorhabdus</taxon>
    </lineage>
</organism>
<dbReference type="OrthoDB" id="6445439at2"/>
<comment type="caution">
    <text evidence="1">The sequence shown here is derived from an EMBL/GenBank/DDBJ whole genome shotgun (WGS) entry which is preliminary data.</text>
</comment>
<protein>
    <submittedName>
        <fullName evidence="1">Uncharacterized protein</fullName>
    </submittedName>
</protein>
<evidence type="ECO:0000313" key="1">
    <source>
        <dbReference type="EMBL" id="PHM21961.1"/>
    </source>
</evidence>
<reference evidence="1 2" key="1">
    <citation type="journal article" date="2017" name="Nat. Microbiol.">
        <title>Natural product diversity associated with the nematode symbionts Photorhabdus and Xenorhabdus.</title>
        <authorList>
            <person name="Tobias N.J."/>
            <person name="Wolff H."/>
            <person name="Djahanschiri B."/>
            <person name="Grundmann F."/>
            <person name="Kronenwerth M."/>
            <person name="Shi Y.M."/>
            <person name="Simonyi S."/>
            <person name="Grun P."/>
            <person name="Shapiro-Ilan D."/>
            <person name="Pidot S.J."/>
            <person name="Stinear T.P."/>
            <person name="Ebersberger I."/>
            <person name="Bode H.B."/>
        </authorList>
    </citation>
    <scope>NUCLEOTIDE SEQUENCE [LARGE SCALE GENOMIC DNA]</scope>
    <source>
        <strain evidence="1 2">DSM 16342</strain>
    </source>
</reference>
<dbReference type="EMBL" id="NIBS01000108">
    <property type="protein sequence ID" value="PHM21961.1"/>
    <property type="molecule type" value="Genomic_DNA"/>
</dbReference>
<gene>
    <name evidence="1" type="ORF">Xbud_03833</name>
</gene>
<name>A0A2D0IJM0_XENBU</name>
<dbReference type="Proteomes" id="UP000225833">
    <property type="component" value="Unassembled WGS sequence"/>
</dbReference>
<dbReference type="AlphaFoldDB" id="A0A2D0IJM0"/>
<evidence type="ECO:0000313" key="2">
    <source>
        <dbReference type="Proteomes" id="UP000225833"/>
    </source>
</evidence>
<dbReference type="InterPro" id="IPR047676">
    <property type="entry name" value="FxLYD_dom"/>
</dbReference>
<accession>A0A2D0IJM0</accession>
<dbReference type="RefSeq" id="WP_099137543.1">
    <property type="nucleotide sequence ID" value="NZ_CAWNNJ010000011.1"/>
</dbReference>
<sequence>MTNILEMLVKANMSSVDNANDLVSVTNIRLEKGSDGVKYILADAQNNTNQIVKYVFVHFKLYEGENLVAINISYILNLGPKEKWKINSRVDPSIKFDSVKLGAINVYQ</sequence>
<dbReference type="NCBIfam" id="NF038353">
    <property type="entry name" value="FxLYD_dom"/>
    <property type="match status" value="1"/>
</dbReference>
<proteinExistence type="predicted"/>